<dbReference type="AlphaFoldDB" id="A0A934WWR7"/>
<dbReference type="PANTHER" id="PTHR21485:SF6">
    <property type="entry name" value="N-ACYLNEURAMINATE CYTIDYLYLTRANSFERASE-RELATED"/>
    <property type="match status" value="1"/>
</dbReference>
<dbReference type="EMBL" id="JAEQBW010000002">
    <property type="protein sequence ID" value="MBK6264518.1"/>
    <property type="molecule type" value="Genomic_DNA"/>
</dbReference>
<dbReference type="RefSeq" id="WP_201430210.1">
    <property type="nucleotide sequence ID" value="NZ_JAEQBW010000002.1"/>
</dbReference>
<dbReference type="Pfam" id="PF02348">
    <property type="entry name" value="CTP_transf_3"/>
    <property type="match status" value="1"/>
</dbReference>
<evidence type="ECO:0000313" key="1">
    <source>
        <dbReference type="EMBL" id="MBK6264518.1"/>
    </source>
</evidence>
<protein>
    <submittedName>
        <fullName evidence="1">Acylneuraminate cytidylyltransferase family protein</fullName>
    </submittedName>
</protein>
<evidence type="ECO:0000313" key="2">
    <source>
        <dbReference type="Proteomes" id="UP000611723"/>
    </source>
</evidence>
<dbReference type="InterPro" id="IPR050793">
    <property type="entry name" value="CMP-NeuNAc_synthase"/>
</dbReference>
<organism evidence="1 2">
    <name type="scientific">Marivirga aurantiaca</name>
    <dbReference type="NCBI Taxonomy" id="2802615"/>
    <lineage>
        <taxon>Bacteria</taxon>
        <taxon>Pseudomonadati</taxon>
        <taxon>Bacteroidota</taxon>
        <taxon>Cytophagia</taxon>
        <taxon>Cytophagales</taxon>
        <taxon>Marivirgaceae</taxon>
        <taxon>Marivirga</taxon>
    </lineage>
</organism>
<comment type="caution">
    <text evidence="1">The sequence shown here is derived from an EMBL/GenBank/DDBJ whole genome shotgun (WGS) entry which is preliminary data.</text>
</comment>
<keyword evidence="1" id="KW-0808">Transferase</keyword>
<gene>
    <name evidence="1" type="ORF">JKA74_05665</name>
</gene>
<keyword evidence="1" id="KW-0548">Nucleotidyltransferase</keyword>
<reference evidence="1" key="1">
    <citation type="submission" date="2021-01" db="EMBL/GenBank/DDBJ databases">
        <title>Marivirga aurantiaca sp. nov., isolated from intertidal surface sediments.</title>
        <authorList>
            <person name="Zhang M."/>
        </authorList>
    </citation>
    <scope>NUCLEOTIDE SEQUENCE</scope>
    <source>
        <strain evidence="1">S37H4</strain>
    </source>
</reference>
<dbReference type="GO" id="GO:0008781">
    <property type="term" value="F:N-acylneuraminate cytidylyltransferase activity"/>
    <property type="evidence" value="ECO:0007669"/>
    <property type="project" value="TreeGrafter"/>
</dbReference>
<dbReference type="Proteomes" id="UP000611723">
    <property type="component" value="Unassembled WGS sequence"/>
</dbReference>
<sequence>MNILITICARGGSKGIPGKNIKPLNGKPLLHYTLEHALEFINLHNGKIQLSTDDASILNCAKELGYHTQYVRPKVMATDRAGKLDAIRDAWKYAEEINKCSFDFVLDMDVTSPLRTIADLNSALEKLVNHSSALNIFSVNPAARNPYFNMVEELENGFVKLVKDGGLIKSRQLAPKVYDMNASFYIFKREFMTSDLPTVITDHSIVYEMPHLCFDLDHSIDFTIMELLLQQNVLDFKI</sequence>
<dbReference type="SUPFAM" id="SSF53448">
    <property type="entry name" value="Nucleotide-diphospho-sugar transferases"/>
    <property type="match status" value="1"/>
</dbReference>
<dbReference type="InterPro" id="IPR029044">
    <property type="entry name" value="Nucleotide-diphossugar_trans"/>
</dbReference>
<accession>A0A934WWR7</accession>
<dbReference type="CDD" id="cd02513">
    <property type="entry name" value="CMP-NeuAc_Synthase"/>
    <property type="match status" value="1"/>
</dbReference>
<keyword evidence="2" id="KW-1185">Reference proteome</keyword>
<dbReference type="PANTHER" id="PTHR21485">
    <property type="entry name" value="HAD SUPERFAMILY MEMBERS CMAS AND KDSC"/>
    <property type="match status" value="1"/>
</dbReference>
<dbReference type="InterPro" id="IPR003329">
    <property type="entry name" value="Cytidylyl_trans"/>
</dbReference>
<proteinExistence type="predicted"/>
<dbReference type="Gene3D" id="3.90.550.10">
    <property type="entry name" value="Spore Coat Polysaccharide Biosynthesis Protein SpsA, Chain A"/>
    <property type="match status" value="1"/>
</dbReference>
<name>A0A934WWR7_9BACT</name>